<protein>
    <recommendedName>
        <fullName evidence="3">protein-serine/threonine phosphatase</fullName>
        <ecNumber evidence="3">3.1.3.16</ecNumber>
    </recommendedName>
</protein>
<dbReference type="InterPro" id="IPR000222">
    <property type="entry name" value="PP2C_BS"/>
</dbReference>
<keyword evidence="7 9" id="KW-0904">Protein phosphatase</keyword>
<dbReference type="SMART" id="SM00332">
    <property type="entry name" value="PP2Cc"/>
    <property type="match status" value="1"/>
</dbReference>
<keyword evidence="12" id="KW-1185">Reference proteome</keyword>
<dbReference type="PROSITE" id="PS01032">
    <property type="entry name" value="PPM_1"/>
    <property type="match status" value="1"/>
</dbReference>
<evidence type="ECO:0000256" key="7">
    <source>
        <dbReference type="ARBA" id="ARBA00022912"/>
    </source>
</evidence>
<dbReference type="SUPFAM" id="SSF81606">
    <property type="entry name" value="PP2C-like"/>
    <property type="match status" value="2"/>
</dbReference>
<name>A0ABD1LBG4_9FABA</name>
<evidence type="ECO:0000256" key="4">
    <source>
        <dbReference type="ARBA" id="ARBA00022723"/>
    </source>
</evidence>
<comment type="caution">
    <text evidence="11">The sequence shown here is derived from an EMBL/GenBank/DDBJ whole genome shotgun (WGS) entry which is preliminary data.</text>
</comment>
<comment type="similarity">
    <text evidence="9">Belongs to the PP2C family.</text>
</comment>
<dbReference type="PANTHER" id="PTHR47992">
    <property type="entry name" value="PROTEIN PHOSPHATASE"/>
    <property type="match status" value="1"/>
</dbReference>
<organism evidence="11 12">
    <name type="scientific">Flemingia macrophylla</name>
    <dbReference type="NCBI Taxonomy" id="520843"/>
    <lineage>
        <taxon>Eukaryota</taxon>
        <taxon>Viridiplantae</taxon>
        <taxon>Streptophyta</taxon>
        <taxon>Embryophyta</taxon>
        <taxon>Tracheophyta</taxon>
        <taxon>Spermatophyta</taxon>
        <taxon>Magnoliopsida</taxon>
        <taxon>eudicotyledons</taxon>
        <taxon>Gunneridae</taxon>
        <taxon>Pentapetalae</taxon>
        <taxon>rosids</taxon>
        <taxon>fabids</taxon>
        <taxon>Fabales</taxon>
        <taxon>Fabaceae</taxon>
        <taxon>Papilionoideae</taxon>
        <taxon>50 kb inversion clade</taxon>
        <taxon>NPAAA clade</taxon>
        <taxon>indigoferoid/millettioid clade</taxon>
        <taxon>Phaseoleae</taxon>
        <taxon>Flemingia</taxon>
    </lineage>
</organism>
<evidence type="ECO:0000313" key="12">
    <source>
        <dbReference type="Proteomes" id="UP001603857"/>
    </source>
</evidence>
<dbReference type="AlphaFoldDB" id="A0ABD1LBG4"/>
<dbReference type="EC" id="3.1.3.16" evidence="3"/>
<reference evidence="11 12" key="1">
    <citation type="submission" date="2024-08" db="EMBL/GenBank/DDBJ databases">
        <title>Insights into the chromosomal genome structure of Flemingia macrophylla.</title>
        <authorList>
            <person name="Ding Y."/>
            <person name="Zhao Y."/>
            <person name="Bi W."/>
            <person name="Wu M."/>
            <person name="Zhao G."/>
            <person name="Gong Y."/>
            <person name="Li W."/>
            <person name="Zhang P."/>
        </authorList>
    </citation>
    <scope>NUCLEOTIDE SEQUENCE [LARGE SCALE GENOMIC DNA]</scope>
    <source>
        <strain evidence="11">DYQJB</strain>
        <tissue evidence="11">Leaf</tissue>
    </source>
</reference>
<dbReference type="InterPro" id="IPR036457">
    <property type="entry name" value="PPM-type-like_dom_sf"/>
</dbReference>
<evidence type="ECO:0000256" key="6">
    <source>
        <dbReference type="ARBA" id="ARBA00022842"/>
    </source>
</evidence>
<dbReference type="GO" id="GO:0046872">
    <property type="term" value="F:metal ion binding"/>
    <property type="evidence" value="ECO:0007669"/>
    <property type="project" value="UniProtKB-KW"/>
</dbReference>
<dbReference type="Pfam" id="PF00481">
    <property type="entry name" value="PP2C"/>
    <property type="match status" value="2"/>
</dbReference>
<sequence length="503" mass="56629">MLPWLSSVASCLNPLWRHRVVVSSDDEEQPFRWYKNLERHSFGEFSCAVAKANDPIEDHSQVEVGHNAIFVGVYDGHGGYDVSHYTRENLFNNLMTRAEYSKNIDEQVISEAVGNTESGIVNLVENNVAENPLIAAAGSCCLMGVIWQGRLYIANLGDSRAVLGRRSGCNRIVALQLNEEHNASRKKIRKHLKLEHANDSQIVALQNGTWRVKGIIQVSKALGDEYLKDPRFPVAREHANGKFFLPHPITRPLVTSDPSITSRILDPNDRFLIFASDGLWEHLTNQQAVDIVLRNPRRGIAKKLLKAALKKAAIKRNMKYRTLLGLEIAGRRNVHDDITVIVVFIDHHLLHQNQSDPVPLLSIKGFVNELVGNIRHNLNGVYLVTFVILGFLARFLIFASDGLWDYLTNQQAEDIVLRNPRQGIAKKLLKAALKKAANKRNMKYRTLLGIQIAGRRNVHDDITVIVVFIDHHLLHQNQSDPVPLLSIKGFVNDVAESTFNRIG</sequence>
<dbReference type="Gene3D" id="3.60.40.10">
    <property type="entry name" value="PPM-type phosphatase domain"/>
    <property type="match status" value="2"/>
</dbReference>
<keyword evidence="6" id="KW-0460">Magnesium</keyword>
<proteinExistence type="inferred from homology"/>
<dbReference type="Proteomes" id="UP001603857">
    <property type="component" value="Unassembled WGS sequence"/>
</dbReference>
<evidence type="ECO:0000259" key="10">
    <source>
        <dbReference type="PROSITE" id="PS51746"/>
    </source>
</evidence>
<comment type="cofactor">
    <cofactor evidence="2">
        <name>Mg(2+)</name>
        <dbReference type="ChEBI" id="CHEBI:18420"/>
    </cofactor>
</comment>
<evidence type="ECO:0000256" key="5">
    <source>
        <dbReference type="ARBA" id="ARBA00022801"/>
    </source>
</evidence>
<dbReference type="EMBL" id="JBGMDY010000010">
    <property type="protein sequence ID" value="KAL2320857.1"/>
    <property type="molecule type" value="Genomic_DNA"/>
</dbReference>
<keyword evidence="8" id="KW-0464">Manganese</keyword>
<keyword evidence="4" id="KW-0479">Metal-binding</keyword>
<accession>A0ABD1LBG4</accession>
<keyword evidence="5 9" id="KW-0378">Hydrolase</keyword>
<evidence type="ECO:0000256" key="9">
    <source>
        <dbReference type="RuleBase" id="RU003465"/>
    </source>
</evidence>
<evidence type="ECO:0000256" key="2">
    <source>
        <dbReference type="ARBA" id="ARBA00001946"/>
    </source>
</evidence>
<gene>
    <name evidence="11" type="ORF">Fmac_029826</name>
</gene>
<evidence type="ECO:0000256" key="1">
    <source>
        <dbReference type="ARBA" id="ARBA00001936"/>
    </source>
</evidence>
<comment type="cofactor">
    <cofactor evidence="1">
        <name>Mn(2+)</name>
        <dbReference type="ChEBI" id="CHEBI:29035"/>
    </cofactor>
</comment>
<feature type="domain" description="PPM-type phosphatase" evidence="10">
    <location>
        <begin position="41"/>
        <end position="345"/>
    </location>
</feature>
<dbReference type="GO" id="GO:0004722">
    <property type="term" value="F:protein serine/threonine phosphatase activity"/>
    <property type="evidence" value="ECO:0007669"/>
    <property type="project" value="UniProtKB-EC"/>
</dbReference>
<dbReference type="InterPro" id="IPR015655">
    <property type="entry name" value="PP2C"/>
</dbReference>
<evidence type="ECO:0000256" key="8">
    <source>
        <dbReference type="ARBA" id="ARBA00023211"/>
    </source>
</evidence>
<evidence type="ECO:0000256" key="3">
    <source>
        <dbReference type="ARBA" id="ARBA00013081"/>
    </source>
</evidence>
<dbReference type="InterPro" id="IPR001932">
    <property type="entry name" value="PPM-type_phosphatase-like_dom"/>
</dbReference>
<evidence type="ECO:0000313" key="11">
    <source>
        <dbReference type="EMBL" id="KAL2320857.1"/>
    </source>
</evidence>
<dbReference type="CDD" id="cd00143">
    <property type="entry name" value="PP2Cc"/>
    <property type="match status" value="1"/>
</dbReference>
<dbReference type="PROSITE" id="PS51746">
    <property type="entry name" value="PPM_2"/>
    <property type="match status" value="1"/>
</dbReference>